<dbReference type="GO" id="GO:0071226">
    <property type="term" value="P:cellular response to molecule of fungal origin"/>
    <property type="evidence" value="ECO:0007669"/>
    <property type="project" value="InterPro"/>
</dbReference>
<reference evidence="3" key="1">
    <citation type="submission" date="2023-07" db="EMBL/GenBank/DDBJ databases">
        <title>Chromosome-level Genome Assembly of Striped Snakehead (Channa striata).</title>
        <authorList>
            <person name="Liu H."/>
        </authorList>
    </citation>
    <scope>NUCLEOTIDE SEQUENCE</scope>
    <source>
        <strain evidence="3">Gz</strain>
        <tissue evidence="3">Muscle</tissue>
    </source>
</reference>
<dbReference type="AlphaFoldDB" id="A0AA88SPE0"/>
<dbReference type="InterPro" id="IPR042808">
    <property type="entry name" value="CLEC7A"/>
</dbReference>
<evidence type="ECO:0000313" key="3">
    <source>
        <dbReference type="EMBL" id="KAK2844976.1"/>
    </source>
</evidence>
<comment type="caution">
    <text evidence="3">The sequence shown here is derived from an EMBL/GenBank/DDBJ whole genome shotgun (WGS) entry which is preliminary data.</text>
</comment>
<dbReference type="InterPro" id="IPR016187">
    <property type="entry name" value="CTDL_fold"/>
</dbReference>
<gene>
    <name evidence="3" type="ORF">Q5P01_011635</name>
</gene>
<keyword evidence="2" id="KW-0812">Transmembrane</keyword>
<keyword evidence="2" id="KW-1133">Transmembrane helix</keyword>
<feature type="transmembrane region" description="Helical" evidence="2">
    <location>
        <begin position="55"/>
        <end position="77"/>
    </location>
</feature>
<sequence>MEEELNYSTVVFKNAGTHPKETKEDSSIYSTVKVEKPVNTPPNAETAAHSQHVRLLAVCFGLLCVLSLVSVGVIIHFKVKMDEQETNFKATINSLKEENQQLITSRSILQTQRDNLNWTLGVILNFDTFPVNGYCPQKIRVIMYEQEAALNKVTAENQQLITSRSLLQTQRDNLNWTLGFILNFETFPVNEYCPQKIRVIMYEQEAALNKVTAENQQLITSRSLLQTQRDNLNWTLGAILNFETFPVNEYCPQKIRVIMHEQEAALNKVTAENQQLITSRSILQTQRDNLNWTLGFILNFDTFPVNEYCPQKIRVIMHEQETNFETTINSLKEENQQLITSRSILQTQRDNLNWTLGFILNFDTFPVNGYCPQKIRVIMHEQEAALNKVTAENQQLITSRSLLQTQRDNLNWTLGFILNFETFPVNEYCPQKIRVIMHEQEASLNKLTAENQQLNWTLGVILKFDTFPVNGYCPQKNAEAETAAHSQHFRLLAVCFGLLCVLSLVSVGVIIHFKVKMDEQETNFKATINSLKEENQQLITSRSLLQTQRDNLNWTLGVILNFDTFPVNEYCPQKIKVKMDEQETNFKATINSLTAENQQLNWTLGVILNFDTFPVNEYCPQKKCQQCQTGWIQFQQKCYLFYENPAPWKTWHKVDSFAKTKLQILLLLIIYKNRYWVKDKLSTTGIYAMLLPDRTVTANWNRSDHTMQNKFICEREALIWSN</sequence>
<evidence type="ECO:0000256" key="1">
    <source>
        <dbReference type="SAM" id="Coils"/>
    </source>
</evidence>
<dbReference type="PANTHER" id="PTHR47218">
    <property type="entry name" value="C-TYPE LECTIN DOMAIN FAMILY 7 MEMBER A"/>
    <property type="match status" value="1"/>
</dbReference>
<keyword evidence="1" id="KW-0175">Coiled coil</keyword>
<organism evidence="3 4">
    <name type="scientific">Channa striata</name>
    <name type="common">Snakehead murrel</name>
    <name type="synonym">Ophicephalus striatus</name>
    <dbReference type="NCBI Taxonomy" id="64152"/>
    <lineage>
        <taxon>Eukaryota</taxon>
        <taxon>Metazoa</taxon>
        <taxon>Chordata</taxon>
        <taxon>Craniata</taxon>
        <taxon>Vertebrata</taxon>
        <taxon>Euteleostomi</taxon>
        <taxon>Actinopterygii</taxon>
        <taxon>Neopterygii</taxon>
        <taxon>Teleostei</taxon>
        <taxon>Neoteleostei</taxon>
        <taxon>Acanthomorphata</taxon>
        <taxon>Anabantaria</taxon>
        <taxon>Anabantiformes</taxon>
        <taxon>Channoidei</taxon>
        <taxon>Channidae</taxon>
        <taxon>Channa</taxon>
    </lineage>
</organism>
<feature type="coiled-coil region" evidence="1">
    <location>
        <begin position="81"/>
        <end position="112"/>
    </location>
</feature>
<dbReference type="Proteomes" id="UP001187415">
    <property type="component" value="Unassembled WGS sequence"/>
</dbReference>
<name>A0AA88SPE0_CHASR</name>
<dbReference type="PANTHER" id="PTHR47218:SF2">
    <property type="entry name" value="C-TYPE LECTIN DOMAIN-CONTAINING PROTEIN"/>
    <property type="match status" value="1"/>
</dbReference>
<accession>A0AA88SPE0</accession>
<evidence type="ECO:0000313" key="4">
    <source>
        <dbReference type="Proteomes" id="UP001187415"/>
    </source>
</evidence>
<keyword evidence="4" id="KW-1185">Reference proteome</keyword>
<dbReference type="EMBL" id="JAUPFM010000008">
    <property type="protein sequence ID" value="KAK2844976.1"/>
    <property type="molecule type" value="Genomic_DNA"/>
</dbReference>
<feature type="coiled-coil region" evidence="1">
    <location>
        <begin position="517"/>
        <end position="548"/>
    </location>
</feature>
<protein>
    <submittedName>
        <fullName evidence="3">Uncharacterized protein</fullName>
    </submittedName>
</protein>
<dbReference type="Gene3D" id="3.10.100.10">
    <property type="entry name" value="Mannose-Binding Protein A, subunit A"/>
    <property type="match status" value="1"/>
</dbReference>
<feature type="transmembrane region" description="Helical" evidence="2">
    <location>
        <begin position="491"/>
        <end position="513"/>
    </location>
</feature>
<keyword evidence="2" id="KW-0472">Membrane</keyword>
<dbReference type="InterPro" id="IPR016186">
    <property type="entry name" value="C-type_lectin-like/link_sf"/>
</dbReference>
<dbReference type="SUPFAM" id="SSF56436">
    <property type="entry name" value="C-type lectin-like"/>
    <property type="match status" value="1"/>
</dbReference>
<proteinExistence type="predicted"/>
<dbReference type="GO" id="GO:0001872">
    <property type="term" value="F:(1-&gt;3)-beta-D-glucan binding"/>
    <property type="evidence" value="ECO:0007669"/>
    <property type="project" value="InterPro"/>
</dbReference>
<evidence type="ECO:0000256" key="2">
    <source>
        <dbReference type="SAM" id="Phobius"/>
    </source>
</evidence>